<keyword evidence="1" id="KW-0732">Signal</keyword>
<evidence type="ECO:0000256" key="1">
    <source>
        <dbReference type="SAM" id="SignalP"/>
    </source>
</evidence>
<protein>
    <submittedName>
        <fullName evidence="2">Uncharacterized protein</fullName>
    </submittedName>
</protein>
<feature type="chain" id="PRO_5040164668" evidence="1">
    <location>
        <begin position="24"/>
        <end position="65"/>
    </location>
</feature>
<proteinExistence type="predicted"/>
<comment type="caution">
    <text evidence="2">The sequence shown here is derived from an EMBL/GenBank/DDBJ whole genome shotgun (WGS) entry which is preliminary data.</text>
</comment>
<name>A0A9Q0ME65_BLOTA</name>
<dbReference type="EMBL" id="JAPWDV010000001">
    <property type="protein sequence ID" value="KAJ6223483.1"/>
    <property type="molecule type" value="Genomic_DNA"/>
</dbReference>
<sequence>MNQRNILILIALIVLIGSIMVDAQFGEEDGVSMFRRGYGRRFGRRFLRRGFHNLRRFGRRWFRFG</sequence>
<evidence type="ECO:0000313" key="2">
    <source>
        <dbReference type="EMBL" id="KAJ6223483.1"/>
    </source>
</evidence>
<reference evidence="2" key="1">
    <citation type="submission" date="2022-12" db="EMBL/GenBank/DDBJ databases">
        <title>Genome assemblies of Blomia tropicalis.</title>
        <authorList>
            <person name="Cui Y."/>
        </authorList>
    </citation>
    <scope>NUCLEOTIDE SEQUENCE</scope>
    <source>
        <tissue evidence="2">Adult mites</tissue>
    </source>
</reference>
<accession>A0A9Q0ME65</accession>
<keyword evidence="3" id="KW-1185">Reference proteome</keyword>
<dbReference type="AlphaFoldDB" id="A0A9Q0ME65"/>
<dbReference type="Proteomes" id="UP001142055">
    <property type="component" value="Chromosome 1"/>
</dbReference>
<organism evidence="2 3">
    <name type="scientific">Blomia tropicalis</name>
    <name type="common">Mite</name>
    <dbReference type="NCBI Taxonomy" id="40697"/>
    <lineage>
        <taxon>Eukaryota</taxon>
        <taxon>Metazoa</taxon>
        <taxon>Ecdysozoa</taxon>
        <taxon>Arthropoda</taxon>
        <taxon>Chelicerata</taxon>
        <taxon>Arachnida</taxon>
        <taxon>Acari</taxon>
        <taxon>Acariformes</taxon>
        <taxon>Sarcoptiformes</taxon>
        <taxon>Astigmata</taxon>
        <taxon>Glycyphagoidea</taxon>
        <taxon>Echimyopodidae</taxon>
        <taxon>Blomia</taxon>
    </lineage>
</organism>
<feature type="signal peptide" evidence="1">
    <location>
        <begin position="1"/>
        <end position="23"/>
    </location>
</feature>
<evidence type="ECO:0000313" key="3">
    <source>
        <dbReference type="Proteomes" id="UP001142055"/>
    </source>
</evidence>
<gene>
    <name evidence="2" type="ORF">RDWZM_002028</name>
</gene>